<protein>
    <submittedName>
        <fullName evidence="2">Uncharacterized protein</fullName>
    </submittedName>
</protein>
<dbReference type="EMBL" id="PIQN01000003">
    <property type="protein sequence ID" value="PKA45121.1"/>
    <property type="molecule type" value="Genomic_DNA"/>
</dbReference>
<evidence type="ECO:0000313" key="2">
    <source>
        <dbReference type="EMBL" id="PKA45121.1"/>
    </source>
</evidence>
<proteinExistence type="predicted"/>
<gene>
    <name evidence="2" type="ORF">CWR43_04825</name>
</gene>
<sequence>MAAFALVGPHIWLKVSARLHQSAAHNMKPSQNARGREARPSRNATLAVLAYVVPTFITSFVWHLVAFHHATRLNIYRPDPIIPSGVWLDARTGFDVLQIPRQSRPRIPK</sequence>
<dbReference type="AlphaFoldDB" id="A0A2N0DG87"/>
<accession>A0A2N0DG87</accession>
<keyword evidence="1" id="KW-0812">Transmembrane</keyword>
<dbReference type="Proteomes" id="UP000232164">
    <property type="component" value="Unassembled WGS sequence"/>
</dbReference>
<organism evidence="2 3">
    <name type="scientific">Rhizobium sullae</name>
    <name type="common">Rhizobium hedysari</name>
    <dbReference type="NCBI Taxonomy" id="50338"/>
    <lineage>
        <taxon>Bacteria</taxon>
        <taxon>Pseudomonadati</taxon>
        <taxon>Pseudomonadota</taxon>
        <taxon>Alphaproteobacteria</taxon>
        <taxon>Hyphomicrobiales</taxon>
        <taxon>Rhizobiaceae</taxon>
        <taxon>Rhizobium/Agrobacterium group</taxon>
        <taxon>Rhizobium</taxon>
    </lineage>
</organism>
<reference evidence="2 3" key="1">
    <citation type="submission" date="2017-11" db="EMBL/GenBank/DDBJ databases">
        <authorList>
            <person name="Han C.G."/>
        </authorList>
    </citation>
    <scope>NUCLEOTIDE SEQUENCE [LARGE SCALE GENOMIC DNA]</scope>
    <source>
        <strain evidence="2 3">HCNT1</strain>
    </source>
</reference>
<keyword evidence="1" id="KW-0472">Membrane</keyword>
<feature type="transmembrane region" description="Helical" evidence="1">
    <location>
        <begin position="44"/>
        <end position="67"/>
    </location>
</feature>
<name>A0A2N0DG87_RHISU</name>
<keyword evidence="1" id="KW-1133">Transmembrane helix</keyword>
<reference evidence="2 3" key="2">
    <citation type="submission" date="2017-12" db="EMBL/GenBank/DDBJ databases">
        <title>Genome sequence of Rhizobium sullae HCNT1 isolated from Sulla coronaria nodules and featuring peculiar denitrification phenotypes.</title>
        <authorList>
            <person name="De Diego-Diaz B."/>
            <person name="Treu L."/>
            <person name="Campanaro S."/>
            <person name="Da Silva Duarte V."/>
            <person name="Basaglia M."/>
            <person name="Favaro L."/>
            <person name="Casella S."/>
            <person name="Squartini A."/>
        </authorList>
    </citation>
    <scope>NUCLEOTIDE SEQUENCE [LARGE SCALE GENOMIC DNA]</scope>
    <source>
        <strain evidence="2 3">HCNT1</strain>
    </source>
</reference>
<comment type="caution">
    <text evidence="2">The sequence shown here is derived from an EMBL/GenBank/DDBJ whole genome shotgun (WGS) entry which is preliminary data.</text>
</comment>
<evidence type="ECO:0000313" key="3">
    <source>
        <dbReference type="Proteomes" id="UP000232164"/>
    </source>
</evidence>
<evidence type="ECO:0000256" key="1">
    <source>
        <dbReference type="SAM" id="Phobius"/>
    </source>
</evidence>